<keyword evidence="1" id="KW-1133">Transmembrane helix</keyword>
<proteinExistence type="predicted"/>
<gene>
    <name evidence="2" type="ORF">GALL_105500</name>
</gene>
<reference evidence="2" key="1">
    <citation type="submission" date="2016-10" db="EMBL/GenBank/DDBJ databases">
        <title>Sequence of Gallionella enrichment culture.</title>
        <authorList>
            <person name="Poehlein A."/>
            <person name="Muehling M."/>
            <person name="Daniel R."/>
        </authorList>
    </citation>
    <scope>NUCLEOTIDE SEQUENCE</scope>
</reference>
<evidence type="ECO:0000313" key="2">
    <source>
        <dbReference type="EMBL" id="OIR07294.1"/>
    </source>
</evidence>
<organism evidence="2">
    <name type="scientific">mine drainage metagenome</name>
    <dbReference type="NCBI Taxonomy" id="410659"/>
    <lineage>
        <taxon>unclassified sequences</taxon>
        <taxon>metagenomes</taxon>
        <taxon>ecological metagenomes</taxon>
    </lineage>
</organism>
<keyword evidence="1" id="KW-0472">Membrane</keyword>
<feature type="transmembrane region" description="Helical" evidence="1">
    <location>
        <begin position="42"/>
        <end position="62"/>
    </location>
</feature>
<keyword evidence="1" id="KW-0812">Transmembrane</keyword>
<dbReference type="AlphaFoldDB" id="A0A1J5T573"/>
<dbReference type="EMBL" id="MLJW01000038">
    <property type="protein sequence ID" value="OIR07294.1"/>
    <property type="molecule type" value="Genomic_DNA"/>
</dbReference>
<accession>A0A1J5T573</accession>
<sequence length="63" mass="6925">MDWIRPMVNSLGEYPLWFVVLCTGLVVGGLVQLVFKLLKWALIVAIAAVVLAAIAVAFLHAFR</sequence>
<comment type="caution">
    <text evidence="2">The sequence shown here is derived from an EMBL/GenBank/DDBJ whole genome shotgun (WGS) entry which is preliminary data.</text>
</comment>
<name>A0A1J5T573_9ZZZZ</name>
<feature type="transmembrane region" description="Helical" evidence="1">
    <location>
        <begin position="16"/>
        <end position="35"/>
    </location>
</feature>
<protein>
    <submittedName>
        <fullName evidence="2">Uncharacterized protein</fullName>
    </submittedName>
</protein>
<evidence type="ECO:0000256" key="1">
    <source>
        <dbReference type="SAM" id="Phobius"/>
    </source>
</evidence>